<sequence length="551" mass="62437">MKTLSFNQIQIRVFAIIVVLFTSIVFNYRVWVQLPQLESTMIKLSERELTSLIFGIERINKPLLTLNYDYAVWDATYQFAKQPNTTRSQKYLAVNYPKDTFTSLKVDGAFIFDNQSNLLYAKGLNYKTNQNLNFEFYDFERFPENKIFTSDPYNGKEVKPVTGFISTKFGPAFVTSTPILLSDKSTPSQGFMVFIRLIDQSFVSELPSFTSTPVTMERLSIDSDITEFEDWNAAINMTELTPFTQRVIRDTKAQPVLKITVYHTNTKPPSIWGVGMVSLIVAMVVLLATVYLLLAGFIIRPVQRLANNVKAMDRKKRYKELPRNYIIAELRKISFHFNALMGTVQRQNTILSQQVHVDELTQIANRRAFELHLETQLQLLRRQNIGFTLILADIDYFKQYNDSLGHVAGDEALISIATLLAQHFKRAGDICARFGGEEFIMLYSDIPEAALTHKMTEILAAVKALAIPHPASQVADYVTVSFGVCQVSTTLSGTNNAGNVNSFMTGKQLTEIADKALYQAKQRGRNQYYQVAVNANETSTVDITTPKPEEL</sequence>
<dbReference type="PANTHER" id="PTHR45138:SF9">
    <property type="entry name" value="DIGUANYLATE CYCLASE DGCM-RELATED"/>
    <property type="match status" value="1"/>
</dbReference>
<organism evidence="5 6">
    <name type="scientific">Shewanella youngdeokensis</name>
    <dbReference type="NCBI Taxonomy" id="2999068"/>
    <lineage>
        <taxon>Bacteria</taxon>
        <taxon>Pseudomonadati</taxon>
        <taxon>Pseudomonadota</taxon>
        <taxon>Gammaproteobacteria</taxon>
        <taxon>Alteromonadales</taxon>
        <taxon>Shewanellaceae</taxon>
        <taxon>Shewanella</taxon>
    </lineage>
</organism>
<dbReference type="PROSITE" id="PS50887">
    <property type="entry name" value="GGDEF"/>
    <property type="match status" value="1"/>
</dbReference>
<protein>
    <recommendedName>
        <fullName evidence="1">diguanylate cyclase</fullName>
        <ecNumber evidence="1">2.7.7.65</ecNumber>
    </recommendedName>
</protein>
<dbReference type="PANTHER" id="PTHR45138">
    <property type="entry name" value="REGULATORY COMPONENTS OF SENSORY TRANSDUCTION SYSTEM"/>
    <property type="match status" value="1"/>
</dbReference>
<name>A0ABZ0K2R8_9GAMM</name>
<keyword evidence="3" id="KW-0812">Transmembrane</keyword>
<keyword evidence="3" id="KW-0472">Membrane</keyword>
<dbReference type="InterPro" id="IPR043128">
    <property type="entry name" value="Rev_trsase/Diguanyl_cyclase"/>
</dbReference>
<dbReference type="Proteomes" id="UP001529491">
    <property type="component" value="Chromosome"/>
</dbReference>
<dbReference type="SUPFAM" id="SSF55073">
    <property type="entry name" value="Nucleotide cyclase"/>
    <property type="match status" value="1"/>
</dbReference>
<dbReference type="EC" id="2.7.7.65" evidence="1"/>
<dbReference type="GO" id="GO:0052621">
    <property type="term" value="F:diguanylate cyclase activity"/>
    <property type="evidence" value="ECO:0007669"/>
    <property type="project" value="UniProtKB-EC"/>
</dbReference>
<keyword evidence="5" id="KW-0808">Transferase</keyword>
<accession>A0ABZ0K2R8</accession>
<dbReference type="InterPro" id="IPR029787">
    <property type="entry name" value="Nucleotide_cyclase"/>
</dbReference>
<feature type="transmembrane region" description="Helical" evidence="3">
    <location>
        <begin position="12"/>
        <end position="31"/>
    </location>
</feature>
<proteinExistence type="predicted"/>
<dbReference type="EMBL" id="CP136522">
    <property type="protein sequence ID" value="WOT06089.1"/>
    <property type="molecule type" value="Genomic_DNA"/>
</dbReference>
<evidence type="ECO:0000313" key="6">
    <source>
        <dbReference type="Proteomes" id="UP001529491"/>
    </source>
</evidence>
<evidence type="ECO:0000256" key="1">
    <source>
        <dbReference type="ARBA" id="ARBA00012528"/>
    </source>
</evidence>
<evidence type="ECO:0000259" key="4">
    <source>
        <dbReference type="PROSITE" id="PS50887"/>
    </source>
</evidence>
<evidence type="ECO:0000256" key="3">
    <source>
        <dbReference type="SAM" id="Phobius"/>
    </source>
</evidence>
<dbReference type="RefSeq" id="WP_310470358.1">
    <property type="nucleotide sequence ID" value="NZ_CP136522.1"/>
</dbReference>
<comment type="catalytic activity">
    <reaction evidence="2">
        <text>2 GTP = 3',3'-c-di-GMP + 2 diphosphate</text>
        <dbReference type="Rhea" id="RHEA:24898"/>
        <dbReference type="ChEBI" id="CHEBI:33019"/>
        <dbReference type="ChEBI" id="CHEBI:37565"/>
        <dbReference type="ChEBI" id="CHEBI:58805"/>
        <dbReference type="EC" id="2.7.7.65"/>
    </reaction>
</comment>
<gene>
    <name evidence="5" type="ORF">RGE70_04555</name>
</gene>
<dbReference type="NCBIfam" id="TIGR00254">
    <property type="entry name" value="GGDEF"/>
    <property type="match status" value="1"/>
</dbReference>
<dbReference type="InterPro" id="IPR007892">
    <property type="entry name" value="CHASE4"/>
</dbReference>
<keyword evidence="5" id="KW-0548">Nucleotidyltransferase</keyword>
<keyword evidence="3" id="KW-1133">Transmembrane helix</keyword>
<dbReference type="Pfam" id="PF00990">
    <property type="entry name" value="GGDEF"/>
    <property type="match status" value="1"/>
</dbReference>
<evidence type="ECO:0000313" key="5">
    <source>
        <dbReference type="EMBL" id="WOT06089.1"/>
    </source>
</evidence>
<feature type="transmembrane region" description="Helical" evidence="3">
    <location>
        <begin position="271"/>
        <end position="294"/>
    </location>
</feature>
<reference evidence="5 6" key="1">
    <citation type="submission" date="2023-10" db="EMBL/GenBank/DDBJ databases">
        <title>Complete genome sequence of Shewanella sp. DAU334.</title>
        <authorList>
            <person name="Lee Y.-S."/>
            <person name="Jeong H.-R."/>
            <person name="Hwang E.-J."/>
            <person name="Choi Y.-L."/>
            <person name="Kim G.-D."/>
        </authorList>
    </citation>
    <scope>NUCLEOTIDE SEQUENCE [LARGE SCALE GENOMIC DNA]</scope>
    <source>
        <strain evidence="5 6">DAU334</strain>
    </source>
</reference>
<keyword evidence="6" id="KW-1185">Reference proteome</keyword>
<dbReference type="SMART" id="SM00267">
    <property type="entry name" value="GGDEF"/>
    <property type="match status" value="1"/>
</dbReference>
<dbReference type="InterPro" id="IPR050469">
    <property type="entry name" value="Diguanylate_Cyclase"/>
</dbReference>
<dbReference type="Pfam" id="PF05228">
    <property type="entry name" value="CHASE4"/>
    <property type="match status" value="1"/>
</dbReference>
<evidence type="ECO:0000256" key="2">
    <source>
        <dbReference type="ARBA" id="ARBA00034247"/>
    </source>
</evidence>
<dbReference type="Gene3D" id="3.30.70.270">
    <property type="match status" value="1"/>
</dbReference>
<dbReference type="CDD" id="cd01949">
    <property type="entry name" value="GGDEF"/>
    <property type="match status" value="1"/>
</dbReference>
<feature type="domain" description="GGDEF" evidence="4">
    <location>
        <begin position="385"/>
        <end position="533"/>
    </location>
</feature>
<dbReference type="InterPro" id="IPR000160">
    <property type="entry name" value="GGDEF_dom"/>
</dbReference>